<proteinExistence type="predicted"/>
<gene>
    <name evidence="1" type="ORF">FD35_GL001183</name>
</gene>
<protein>
    <submittedName>
        <fullName evidence="1">Uncharacterized protein</fullName>
    </submittedName>
</protein>
<organism evidence="1 2">
    <name type="scientific">Furfurilactobacillus rossiae DSM 15814</name>
    <dbReference type="NCBI Taxonomy" id="1114972"/>
    <lineage>
        <taxon>Bacteria</taxon>
        <taxon>Bacillati</taxon>
        <taxon>Bacillota</taxon>
        <taxon>Bacilli</taxon>
        <taxon>Lactobacillales</taxon>
        <taxon>Lactobacillaceae</taxon>
        <taxon>Furfurilactobacillus</taxon>
    </lineage>
</organism>
<dbReference type="STRING" id="1114972.FD35_GL001183"/>
<dbReference type="Proteomes" id="UP000051999">
    <property type="component" value="Unassembled WGS sequence"/>
</dbReference>
<sequence>MQTEILEAVDEEINSGMSKTKIAAHERINGRSIHEFRLNLGTVGSARVAFYANNQLATVLFISTDLQKRTFTDELERFLKERG</sequence>
<dbReference type="eggNOG" id="ENOG502ZCZ3">
    <property type="taxonomic scope" value="Bacteria"/>
</dbReference>
<keyword evidence="2" id="KW-1185">Reference proteome</keyword>
<dbReference type="EMBL" id="AZFF01000002">
    <property type="protein sequence ID" value="KRL56889.1"/>
    <property type="molecule type" value="Genomic_DNA"/>
</dbReference>
<comment type="caution">
    <text evidence="1">The sequence shown here is derived from an EMBL/GenBank/DDBJ whole genome shotgun (WGS) entry which is preliminary data.</text>
</comment>
<evidence type="ECO:0000313" key="2">
    <source>
        <dbReference type="Proteomes" id="UP000051999"/>
    </source>
</evidence>
<reference evidence="1 2" key="1">
    <citation type="journal article" date="2015" name="Genome Announc.">
        <title>Expanding the biotechnology potential of lactobacilli through comparative genomics of 213 strains and associated genera.</title>
        <authorList>
            <person name="Sun Z."/>
            <person name="Harris H.M."/>
            <person name="McCann A."/>
            <person name="Guo C."/>
            <person name="Argimon S."/>
            <person name="Zhang W."/>
            <person name="Yang X."/>
            <person name="Jeffery I.B."/>
            <person name="Cooney J.C."/>
            <person name="Kagawa T.F."/>
            <person name="Liu W."/>
            <person name="Song Y."/>
            <person name="Salvetti E."/>
            <person name="Wrobel A."/>
            <person name="Rasinkangas P."/>
            <person name="Parkhill J."/>
            <person name="Rea M.C."/>
            <person name="O'Sullivan O."/>
            <person name="Ritari J."/>
            <person name="Douillard F.P."/>
            <person name="Paul Ross R."/>
            <person name="Yang R."/>
            <person name="Briner A.E."/>
            <person name="Felis G.E."/>
            <person name="de Vos W.M."/>
            <person name="Barrangou R."/>
            <person name="Klaenhammer T.R."/>
            <person name="Caufield P.W."/>
            <person name="Cui Y."/>
            <person name="Zhang H."/>
            <person name="O'Toole P.W."/>
        </authorList>
    </citation>
    <scope>NUCLEOTIDE SEQUENCE [LARGE SCALE GENOMIC DNA]</scope>
    <source>
        <strain evidence="1 2">DSM 15814</strain>
    </source>
</reference>
<dbReference type="AlphaFoldDB" id="A0A0R1RKX9"/>
<dbReference type="PATRIC" id="fig|1114972.6.peg.1199"/>
<name>A0A0R1RKX9_9LACO</name>
<evidence type="ECO:0000313" key="1">
    <source>
        <dbReference type="EMBL" id="KRL56889.1"/>
    </source>
</evidence>
<accession>A0A0R1RKX9</accession>